<feature type="binding site" evidence="9">
    <location>
        <position position="347"/>
    </location>
    <ligand>
        <name>Zn(2+)</name>
        <dbReference type="ChEBI" id="CHEBI:29105"/>
    </ligand>
</feature>
<keyword evidence="7" id="KW-0520">NAD</keyword>
<sequence>MSLPDLTNTVHAFPPHPKTAFAHVEDHDPDQEHEHDADHPLVRAANLTPRQRNAVLGAQVRFFIEASESVETDEETIRDILGALGEIVEDVDLEDGDGDLGEPSGAVAFPDDEDDEDKDDGEVEINTNFRDEDVRIGAGWGKQEVRRMLYHLKHHGMERSLVIQVQCMEAYHSVSITLGMSSFVKEYVSNRAIPIPELLCAFGLLLADELQTKKPGTLLYFLRVALYRELQLREKLPQYNTIDDAVNLIASSRRILILTGAGISVSCGIPDFRSRNGLYATLKDSGEYDLDDPQQMFDIEYFREHPNGEILPSILLKTRGSCYGHSRDTRRRAHGPAMPRLLRNRICVQCRTRVAGKEIETEILRGEIPLCKICNAAAAKKSKPRRKSRGKRRNNDDEDEEDEPPFPPGIMKPDITFFGEKLTDDFDYALAKDRQSVDLILVIGTSLKVSPVSDILTHMPHSVPQILINKTPVKHINPDIVLLGNADAIVEYLCAQLGWELPPHTPPSAGLQPPAYPVRKKRRSQEPATFTPQRVGNSHVWLFEGADGGKWVEDLETEQAAAALAALHVPSMSSSQSSLASQSSSKNESHGKKKARVS</sequence>
<evidence type="ECO:0000256" key="4">
    <source>
        <dbReference type="ARBA" id="ARBA00022679"/>
    </source>
</evidence>
<comment type="similarity">
    <text evidence="3">Belongs to the sirtuin family. Class I subfamily.</text>
</comment>
<accession>A0A4Y9ZF63</accession>
<dbReference type="SUPFAM" id="SSF52467">
    <property type="entry name" value="DHS-like NAD/FAD-binding domain"/>
    <property type="match status" value="1"/>
</dbReference>
<dbReference type="GO" id="GO:0005739">
    <property type="term" value="C:mitochondrion"/>
    <property type="evidence" value="ECO:0007669"/>
    <property type="project" value="UniProtKB-SubCell"/>
</dbReference>
<comment type="cofactor">
    <cofactor evidence="1">
        <name>Zn(2+)</name>
        <dbReference type="ChEBI" id="CHEBI:29105"/>
    </cofactor>
</comment>
<comment type="subcellular location">
    <subcellularLocation>
        <location evidence="2">Mitochondrion</location>
    </subcellularLocation>
</comment>
<dbReference type="Pfam" id="PF02146">
    <property type="entry name" value="SIR2"/>
    <property type="match status" value="2"/>
</dbReference>
<keyword evidence="13" id="KW-1185">Reference proteome</keyword>
<feature type="binding site" evidence="9">
    <location>
        <position position="371"/>
    </location>
    <ligand>
        <name>Zn(2+)</name>
        <dbReference type="ChEBI" id="CHEBI:29105"/>
    </ligand>
</feature>
<feature type="region of interest" description="Disordered" evidence="10">
    <location>
        <begin position="1"/>
        <end position="36"/>
    </location>
</feature>
<dbReference type="OrthoDB" id="420264at2759"/>
<dbReference type="PANTHER" id="PTHR11085:SF9">
    <property type="entry name" value="NAD-DEPENDENT PROTEIN DEACETYLASE SIRTUIN-1"/>
    <property type="match status" value="1"/>
</dbReference>
<feature type="compositionally biased region" description="Acidic residues" evidence="10">
    <location>
        <begin position="110"/>
        <end position="119"/>
    </location>
</feature>
<feature type="compositionally biased region" description="Polar residues" evidence="10">
    <location>
        <begin position="1"/>
        <end position="10"/>
    </location>
</feature>
<keyword evidence="6 9" id="KW-0862">Zinc</keyword>
<dbReference type="GO" id="GO:0046970">
    <property type="term" value="F:histone H4K16 deacetylase activity, NAD-dependent"/>
    <property type="evidence" value="ECO:0007669"/>
    <property type="project" value="TreeGrafter"/>
</dbReference>
<dbReference type="GO" id="GO:0046872">
    <property type="term" value="F:metal ion binding"/>
    <property type="evidence" value="ECO:0007669"/>
    <property type="project" value="UniProtKB-KW"/>
</dbReference>
<feature type="binding site" evidence="9">
    <location>
        <position position="374"/>
    </location>
    <ligand>
        <name>Zn(2+)</name>
        <dbReference type="ChEBI" id="CHEBI:29105"/>
    </ligand>
</feature>
<dbReference type="GO" id="GO:0005634">
    <property type="term" value="C:nucleus"/>
    <property type="evidence" value="ECO:0007669"/>
    <property type="project" value="TreeGrafter"/>
</dbReference>
<gene>
    <name evidence="12" type="ORF">EVG20_g558</name>
</gene>
<dbReference type="Gene3D" id="3.40.50.1220">
    <property type="entry name" value="TPP-binding domain"/>
    <property type="match status" value="1"/>
</dbReference>
<keyword evidence="5 9" id="KW-0479">Metal-binding</keyword>
<feature type="region of interest" description="Disordered" evidence="10">
    <location>
        <begin position="505"/>
        <end position="531"/>
    </location>
</feature>
<feature type="compositionally biased region" description="Basic residues" evidence="10">
    <location>
        <begin position="382"/>
        <end position="392"/>
    </location>
</feature>
<dbReference type="EMBL" id="SEOQ01000014">
    <property type="protein sequence ID" value="TFY72441.1"/>
    <property type="molecule type" value="Genomic_DNA"/>
</dbReference>
<evidence type="ECO:0000256" key="9">
    <source>
        <dbReference type="PROSITE-ProRule" id="PRU00236"/>
    </source>
</evidence>
<evidence type="ECO:0000256" key="3">
    <source>
        <dbReference type="ARBA" id="ARBA00006924"/>
    </source>
</evidence>
<evidence type="ECO:0000256" key="7">
    <source>
        <dbReference type="ARBA" id="ARBA00023027"/>
    </source>
</evidence>
<evidence type="ECO:0000313" key="13">
    <source>
        <dbReference type="Proteomes" id="UP000298327"/>
    </source>
</evidence>
<dbReference type="STRING" id="205917.A0A4Y9ZF63"/>
<feature type="compositionally biased region" description="Low complexity" evidence="10">
    <location>
        <begin position="574"/>
        <end position="585"/>
    </location>
</feature>
<feature type="binding site" evidence="9">
    <location>
        <position position="350"/>
    </location>
    <ligand>
        <name>Zn(2+)</name>
        <dbReference type="ChEBI" id="CHEBI:29105"/>
    </ligand>
</feature>
<name>A0A4Y9ZF63_9AGAM</name>
<evidence type="ECO:0000259" key="11">
    <source>
        <dbReference type="PROSITE" id="PS50305"/>
    </source>
</evidence>
<evidence type="ECO:0000313" key="12">
    <source>
        <dbReference type="EMBL" id="TFY72441.1"/>
    </source>
</evidence>
<keyword evidence="4" id="KW-0808">Transferase</keyword>
<dbReference type="GO" id="GO:0070403">
    <property type="term" value="F:NAD+ binding"/>
    <property type="evidence" value="ECO:0007669"/>
    <property type="project" value="InterPro"/>
</dbReference>
<dbReference type="PANTHER" id="PTHR11085">
    <property type="entry name" value="NAD-DEPENDENT PROTEIN DEACYLASE SIRTUIN-5, MITOCHONDRIAL-RELATED"/>
    <property type="match status" value="1"/>
</dbReference>
<feature type="domain" description="Deacetylase sirtuin-type" evidence="11">
    <location>
        <begin position="235"/>
        <end position="500"/>
    </location>
</feature>
<dbReference type="InterPro" id="IPR029035">
    <property type="entry name" value="DHS-like_NAD/FAD-binding_dom"/>
</dbReference>
<evidence type="ECO:0000256" key="6">
    <source>
        <dbReference type="ARBA" id="ARBA00022833"/>
    </source>
</evidence>
<proteinExistence type="inferred from homology"/>
<evidence type="ECO:0000256" key="5">
    <source>
        <dbReference type="ARBA" id="ARBA00022723"/>
    </source>
</evidence>
<dbReference type="Gene3D" id="3.30.1600.10">
    <property type="entry name" value="SIR2/SIRT2 'Small Domain"/>
    <property type="match status" value="1"/>
</dbReference>
<reference evidence="12 13" key="1">
    <citation type="submission" date="2019-02" db="EMBL/GenBank/DDBJ databases">
        <title>Genome sequencing of the rare red list fungi Dentipellis fragilis.</title>
        <authorList>
            <person name="Buettner E."/>
            <person name="Kellner H."/>
        </authorList>
    </citation>
    <scope>NUCLEOTIDE SEQUENCE [LARGE SCALE GENOMIC DNA]</scope>
    <source>
        <strain evidence="12 13">DSM 105465</strain>
    </source>
</reference>
<comment type="caution">
    <text evidence="12">The sequence shown here is derived from an EMBL/GenBank/DDBJ whole genome shotgun (WGS) entry which is preliminary data.</text>
</comment>
<evidence type="ECO:0000256" key="10">
    <source>
        <dbReference type="SAM" id="MobiDB-lite"/>
    </source>
</evidence>
<feature type="compositionally biased region" description="Basic and acidic residues" evidence="10">
    <location>
        <begin position="23"/>
        <end position="36"/>
    </location>
</feature>
<feature type="region of interest" description="Disordered" evidence="10">
    <location>
        <begin position="574"/>
        <end position="598"/>
    </location>
</feature>
<feature type="region of interest" description="Disordered" evidence="10">
    <location>
        <begin position="382"/>
        <end position="410"/>
    </location>
</feature>
<evidence type="ECO:0000256" key="2">
    <source>
        <dbReference type="ARBA" id="ARBA00004173"/>
    </source>
</evidence>
<feature type="region of interest" description="Disordered" evidence="10">
    <location>
        <begin position="93"/>
        <end position="119"/>
    </location>
</feature>
<comment type="caution">
    <text evidence="9">Lacks conserved residue(s) required for the propagation of feature annotation.</text>
</comment>
<dbReference type="InterPro" id="IPR026590">
    <property type="entry name" value="Ssirtuin_cat_dom"/>
</dbReference>
<dbReference type="Proteomes" id="UP000298327">
    <property type="component" value="Unassembled WGS sequence"/>
</dbReference>
<organism evidence="12 13">
    <name type="scientific">Dentipellis fragilis</name>
    <dbReference type="NCBI Taxonomy" id="205917"/>
    <lineage>
        <taxon>Eukaryota</taxon>
        <taxon>Fungi</taxon>
        <taxon>Dikarya</taxon>
        <taxon>Basidiomycota</taxon>
        <taxon>Agaricomycotina</taxon>
        <taxon>Agaricomycetes</taxon>
        <taxon>Russulales</taxon>
        <taxon>Hericiaceae</taxon>
        <taxon>Dentipellis</taxon>
    </lineage>
</organism>
<evidence type="ECO:0000256" key="8">
    <source>
        <dbReference type="ARBA" id="ARBA00023128"/>
    </source>
</evidence>
<keyword evidence="8" id="KW-0496">Mitochondrion</keyword>
<dbReference type="InterPro" id="IPR003000">
    <property type="entry name" value="Sirtuin"/>
</dbReference>
<dbReference type="InterPro" id="IPR050134">
    <property type="entry name" value="NAD-dep_sirtuin_deacylases"/>
</dbReference>
<dbReference type="AlphaFoldDB" id="A0A4Y9ZF63"/>
<dbReference type="PROSITE" id="PS50305">
    <property type="entry name" value="SIRTUIN"/>
    <property type="match status" value="1"/>
</dbReference>
<protein>
    <recommendedName>
        <fullName evidence="11">Deacetylase sirtuin-type domain-containing protein</fullName>
    </recommendedName>
</protein>
<evidence type="ECO:0000256" key="1">
    <source>
        <dbReference type="ARBA" id="ARBA00001947"/>
    </source>
</evidence>
<dbReference type="InterPro" id="IPR026591">
    <property type="entry name" value="Sirtuin_cat_small_dom_sf"/>
</dbReference>